<dbReference type="InterPro" id="IPR029063">
    <property type="entry name" value="SAM-dependent_MTases_sf"/>
</dbReference>
<dbReference type="EMBL" id="CP143423">
    <property type="protein sequence ID" value="WVX48035.1"/>
    <property type="molecule type" value="Genomic_DNA"/>
</dbReference>
<evidence type="ECO:0000256" key="1">
    <source>
        <dbReference type="ARBA" id="ARBA00004953"/>
    </source>
</evidence>
<proteinExistence type="predicted"/>
<evidence type="ECO:0000256" key="2">
    <source>
        <dbReference type="ARBA" id="ARBA00022573"/>
    </source>
</evidence>
<dbReference type="PANTHER" id="PTHR43182:SF1">
    <property type="entry name" value="COBALT-PRECORRIN-7 C(5)-METHYLTRANSFERASE"/>
    <property type="match status" value="1"/>
</dbReference>
<dbReference type="CDD" id="cd11644">
    <property type="entry name" value="Precorrin-6Y-MT"/>
    <property type="match status" value="1"/>
</dbReference>
<dbReference type="Gene3D" id="3.40.50.150">
    <property type="entry name" value="Vaccinia Virus protein VP39"/>
    <property type="match status" value="1"/>
</dbReference>
<dbReference type="NCBIfam" id="TIGR02467">
    <property type="entry name" value="CbiE"/>
    <property type="match status" value="1"/>
</dbReference>
<accession>A0ABZ2BPW2</accession>
<dbReference type="GO" id="GO:0032259">
    <property type="term" value="P:methylation"/>
    <property type="evidence" value="ECO:0007669"/>
    <property type="project" value="UniProtKB-KW"/>
</dbReference>
<dbReference type="InterPro" id="IPR035996">
    <property type="entry name" value="4pyrrol_Methylase_sf"/>
</dbReference>
<dbReference type="Gene3D" id="3.40.1010.10">
    <property type="entry name" value="Cobalt-precorrin-4 Transmethylase, Domain 1"/>
    <property type="match status" value="1"/>
</dbReference>
<protein>
    <submittedName>
        <fullName evidence="7">Precorrin-6Y C(5,15)-methyltransferase [decarboxylating]</fullName>
        <ecNumber evidence="7">2.1.1.132</ecNumber>
    </submittedName>
</protein>
<dbReference type="SUPFAM" id="SSF53335">
    <property type="entry name" value="S-adenosyl-L-methionine-dependent methyltransferases"/>
    <property type="match status" value="1"/>
</dbReference>
<dbReference type="PANTHER" id="PTHR43182">
    <property type="entry name" value="COBALT-PRECORRIN-6B C(15)-METHYLTRANSFERASE (DECARBOXYLATING)"/>
    <property type="match status" value="1"/>
</dbReference>
<gene>
    <name evidence="7" type="primary">cobL</name>
    <name evidence="7" type="ORF">ROLI_011130</name>
</gene>
<evidence type="ECO:0000256" key="5">
    <source>
        <dbReference type="ARBA" id="ARBA00022691"/>
    </source>
</evidence>
<keyword evidence="3 7" id="KW-0489">Methyltransferase</keyword>
<evidence type="ECO:0000313" key="7">
    <source>
        <dbReference type="EMBL" id="WVX48035.1"/>
    </source>
</evidence>
<comment type="pathway">
    <text evidence="1">Cofactor biosynthesis; adenosylcobalamin biosynthesis.</text>
</comment>
<reference evidence="7 8" key="1">
    <citation type="submission" date="2015-07" db="EMBL/GenBank/DDBJ databases">
        <authorList>
            <person name="Voget S."/>
            <person name="Dogs M."/>
            <person name="Brinkhoff T.H."/>
            <person name="Daniel R."/>
        </authorList>
    </citation>
    <scope>NUCLEOTIDE SEQUENCE [LARGE SCALE GENOMIC DNA]</scope>
    <source>
        <strain evidence="7 8">B14</strain>
    </source>
</reference>
<dbReference type="EC" id="2.1.1.132" evidence="7"/>
<keyword evidence="4 7" id="KW-0808">Transferase</keyword>
<organism evidence="7 8">
    <name type="scientific">Roseobacter fucihabitans</name>
    <dbReference type="NCBI Taxonomy" id="1537242"/>
    <lineage>
        <taxon>Bacteria</taxon>
        <taxon>Pseudomonadati</taxon>
        <taxon>Pseudomonadota</taxon>
        <taxon>Alphaproteobacteria</taxon>
        <taxon>Rhodobacterales</taxon>
        <taxon>Roseobacteraceae</taxon>
        <taxon>Roseobacter</taxon>
    </lineage>
</organism>
<dbReference type="InterPro" id="IPR050714">
    <property type="entry name" value="Cobalamin_biosynth_MTase"/>
</dbReference>
<dbReference type="InterPro" id="IPR000878">
    <property type="entry name" value="4pyrrol_Mease"/>
</dbReference>
<dbReference type="Proteomes" id="UP001318682">
    <property type="component" value="Chromosome"/>
</dbReference>
<evidence type="ECO:0000313" key="8">
    <source>
        <dbReference type="Proteomes" id="UP001318682"/>
    </source>
</evidence>
<dbReference type="NCBIfam" id="TIGR02469">
    <property type="entry name" value="CbiT"/>
    <property type="match status" value="1"/>
</dbReference>
<name>A0ABZ2BPW2_9RHOB</name>
<reference evidence="8" key="2">
    <citation type="submission" date="2024-01" db="EMBL/GenBank/DDBJ databases">
        <title>Roseobacter fucihabitans sp. nov., isolated from the brown alga Fucus spiralis.</title>
        <authorList>
            <person name="Hahnke S."/>
            <person name="Berger M."/>
            <person name="Schlingloff A."/>
            <person name="Athale I."/>
            <person name="Neumann-Schaal M."/>
            <person name="Adenaya A."/>
            <person name="Poehlein A."/>
            <person name="Daniel R."/>
            <person name="Pertersen J."/>
            <person name="Brinkhoff T."/>
        </authorList>
    </citation>
    <scope>NUCLEOTIDE SEQUENCE [LARGE SCALE GENOMIC DNA]</scope>
    <source>
        <strain evidence="8">B14</strain>
    </source>
</reference>
<sequence>MSIIGLGEDGLKGLSCASRSALEAAEIVMGPARHIGLLEGLACETLTWPVPFADGIAQLMGLRGRRVAVLVSGDPFWYGAGATLARHFAPGEWQSFPVPSTFARVANHLGWSLENTRCIGLHAAPLARLRPDLAPGVRVIVLLREGGGVRDLATYLDAQGYAETTLTIFEALGGPRQRITQTPAQELPDLDYQHPVCVACDIAGPGRAMSCARGQADDWFESDGQITKRPIRAMTLSALAPVPFEHLWDIGGGSGSIGIEWLLCHPSLRASTVEPRPERAARIAENAARLGVDHLRVVTGIAPDALAGLDRPDVVFIGGGLCDDLLHWIEENLASGTRLVANAVTLESEAVLSGAHGRLGGDLMRVAVSRSHPLGAARGWKASYPIVQWSVTL</sequence>
<evidence type="ECO:0000256" key="4">
    <source>
        <dbReference type="ARBA" id="ARBA00022679"/>
    </source>
</evidence>
<keyword evidence="5" id="KW-0949">S-adenosyl-L-methionine</keyword>
<dbReference type="InterPro" id="IPR006365">
    <property type="entry name" value="Cbl_synth_CobL"/>
</dbReference>
<evidence type="ECO:0000256" key="3">
    <source>
        <dbReference type="ARBA" id="ARBA00022603"/>
    </source>
</evidence>
<dbReference type="InterPro" id="IPR012818">
    <property type="entry name" value="CbiE"/>
</dbReference>
<dbReference type="InterPro" id="IPR014777">
    <property type="entry name" value="4pyrrole_Mease_sub1"/>
</dbReference>
<keyword evidence="8" id="KW-1185">Reference proteome</keyword>
<dbReference type="Pfam" id="PF00590">
    <property type="entry name" value="TP_methylase"/>
    <property type="match status" value="1"/>
</dbReference>
<dbReference type="PIRSF" id="PIRSF036428">
    <property type="entry name" value="CobL"/>
    <property type="match status" value="1"/>
</dbReference>
<dbReference type="InterPro" id="IPR014008">
    <property type="entry name" value="Cbl_synth_MTase_CbiT"/>
</dbReference>
<keyword evidence="2" id="KW-0169">Cobalamin biosynthesis</keyword>
<evidence type="ECO:0000259" key="6">
    <source>
        <dbReference type="Pfam" id="PF00590"/>
    </source>
</evidence>
<dbReference type="SUPFAM" id="SSF53790">
    <property type="entry name" value="Tetrapyrrole methylase"/>
    <property type="match status" value="1"/>
</dbReference>
<feature type="domain" description="Tetrapyrrole methylase" evidence="6">
    <location>
        <begin position="3"/>
        <end position="187"/>
    </location>
</feature>
<dbReference type="GO" id="GO:0046025">
    <property type="term" value="F:precorrin-6Y C5,15-methyltransferase (decarboxylating) activity"/>
    <property type="evidence" value="ECO:0007669"/>
    <property type="project" value="UniProtKB-EC"/>
</dbReference>